<organism evidence="2 3">
    <name type="scientific">Acinetobacter indicus</name>
    <dbReference type="NCBI Taxonomy" id="756892"/>
    <lineage>
        <taxon>Bacteria</taxon>
        <taxon>Pseudomonadati</taxon>
        <taxon>Pseudomonadota</taxon>
        <taxon>Gammaproteobacteria</taxon>
        <taxon>Moraxellales</taxon>
        <taxon>Moraxellaceae</taxon>
        <taxon>Acinetobacter</taxon>
    </lineage>
</organism>
<dbReference type="AlphaFoldDB" id="A0AAW8Z4E5"/>
<dbReference type="PRINTS" id="PR00598">
    <property type="entry name" value="HTHMARR"/>
</dbReference>
<dbReference type="RefSeq" id="WP_104499856.1">
    <property type="nucleotide sequence ID" value="NZ_CP045129.1"/>
</dbReference>
<dbReference type="InterPro" id="IPR000835">
    <property type="entry name" value="HTH_MarR-typ"/>
</dbReference>
<dbReference type="Proteomes" id="UP001284654">
    <property type="component" value="Unassembled WGS sequence"/>
</dbReference>
<dbReference type="InterPro" id="IPR039422">
    <property type="entry name" value="MarR/SlyA-like"/>
</dbReference>
<dbReference type="PROSITE" id="PS50995">
    <property type="entry name" value="HTH_MARR_2"/>
    <property type="match status" value="1"/>
</dbReference>
<dbReference type="InterPro" id="IPR011991">
    <property type="entry name" value="ArsR-like_HTH"/>
</dbReference>
<sequence>MSDSKLGIYDPSLYTIHNRLFFRLFQVGNSLDRQCLNELGISPVHWAVMGALSRPHLNDAGMSFSDLTEYLGISRQSLDNVLKRLEREGSVQRVISHQDKRAKNVALTPSGQQSWLGLQEQFFQFYHQAMSGFALDDLASLIHLLNKLNTGLKQIHLAQPDADTNE</sequence>
<dbReference type="SUPFAM" id="SSF46785">
    <property type="entry name" value="Winged helix' DNA-binding domain"/>
    <property type="match status" value="1"/>
</dbReference>
<dbReference type="InterPro" id="IPR036388">
    <property type="entry name" value="WH-like_DNA-bd_sf"/>
</dbReference>
<dbReference type="InterPro" id="IPR036390">
    <property type="entry name" value="WH_DNA-bd_sf"/>
</dbReference>
<dbReference type="GO" id="GO:0003700">
    <property type="term" value="F:DNA-binding transcription factor activity"/>
    <property type="evidence" value="ECO:0007669"/>
    <property type="project" value="InterPro"/>
</dbReference>
<dbReference type="SMART" id="SM00347">
    <property type="entry name" value="HTH_MARR"/>
    <property type="match status" value="1"/>
</dbReference>
<evidence type="ECO:0000259" key="1">
    <source>
        <dbReference type="PROSITE" id="PS50995"/>
    </source>
</evidence>
<gene>
    <name evidence="2" type="ORF">MSG88_06590</name>
</gene>
<reference evidence="2" key="1">
    <citation type="submission" date="2023-10" db="EMBL/GenBank/DDBJ databases">
        <authorList>
            <person name="Sykes E.M.E."/>
            <person name="Khan I.U.H."/>
            <person name="Kumar A."/>
        </authorList>
    </citation>
    <scope>NUCLEOTIDE SEQUENCE</scope>
    <source>
        <strain evidence="2">IK5</strain>
    </source>
</reference>
<evidence type="ECO:0000313" key="3">
    <source>
        <dbReference type="Proteomes" id="UP001284654"/>
    </source>
</evidence>
<proteinExistence type="predicted"/>
<dbReference type="PANTHER" id="PTHR33164">
    <property type="entry name" value="TRANSCRIPTIONAL REGULATOR, MARR FAMILY"/>
    <property type="match status" value="1"/>
</dbReference>
<evidence type="ECO:0000313" key="2">
    <source>
        <dbReference type="EMBL" id="MDV4315433.1"/>
    </source>
</evidence>
<protein>
    <submittedName>
        <fullName evidence="2">MarR family transcriptional regulator</fullName>
    </submittedName>
</protein>
<dbReference type="Pfam" id="PF12802">
    <property type="entry name" value="MarR_2"/>
    <property type="match status" value="1"/>
</dbReference>
<name>A0AAW8Z4E5_9GAMM</name>
<comment type="caution">
    <text evidence="2">The sequence shown here is derived from an EMBL/GenBank/DDBJ whole genome shotgun (WGS) entry which is preliminary data.</text>
</comment>
<dbReference type="GeneID" id="69466822"/>
<dbReference type="PANTHER" id="PTHR33164:SF13">
    <property type="entry name" value="4-HYDROXYPHENYLACETATE CATABOLISM PROTEIN"/>
    <property type="match status" value="1"/>
</dbReference>
<dbReference type="EMBL" id="JAWJYY010000001">
    <property type="protein sequence ID" value="MDV4315433.1"/>
    <property type="molecule type" value="Genomic_DNA"/>
</dbReference>
<feature type="domain" description="HTH marR-type" evidence="1">
    <location>
        <begin position="17"/>
        <end position="150"/>
    </location>
</feature>
<dbReference type="Gene3D" id="1.10.10.10">
    <property type="entry name" value="Winged helix-like DNA-binding domain superfamily/Winged helix DNA-binding domain"/>
    <property type="match status" value="1"/>
</dbReference>
<dbReference type="GO" id="GO:0006950">
    <property type="term" value="P:response to stress"/>
    <property type="evidence" value="ECO:0007669"/>
    <property type="project" value="TreeGrafter"/>
</dbReference>
<accession>A0AAW8Z4E5</accession>
<dbReference type="CDD" id="cd00090">
    <property type="entry name" value="HTH_ARSR"/>
    <property type="match status" value="1"/>
</dbReference>